<name>A0A0A9ALP7_ARUDO</name>
<proteinExistence type="predicted"/>
<dbReference type="EMBL" id="GBRH01245834">
    <property type="protein sequence ID" value="JAD52061.1"/>
    <property type="molecule type" value="Transcribed_RNA"/>
</dbReference>
<reference evidence="1" key="2">
    <citation type="journal article" date="2015" name="Data Brief">
        <title>Shoot transcriptome of the giant reed, Arundo donax.</title>
        <authorList>
            <person name="Barrero R.A."/>
            <person name="Guerrero F.D."/>
            <person name="Moolhuijzen P."/>
            <person name="Goolsby J.A."/>
            <person name="Tidwell J."/>
            <person name="Bellgard S.E."/>
            <person name="Bellgard M.I."/>
        </authorList>
    </citation>
    <scope>NUCLEOTIDE SEQUENCE</scope>
    <source>
        <tissue evidence="1">Shoot tissue taken approximately 20 cm above the soil surface</tissue>
    </source>
</reference>
<organism evidence="1">
    <name type="scientific">Arundo donax</name>
    <name type="common">Giant reed</name>
    <name type="synonym">Donax arundinaceus</name>
    <dbReference type="NCBI Taxonomy" id="35708"/>
    <lineage>
        <taxon>Eukaryota</taxon>
        <taxon>Viridiplantae</taxon>
        <taxon>Streptophyta</taxon>
        <taxon>Embryophyta</taxon>
        <taxon>Tracheophyta</taxon>
        <taxon>Spermatophyta</taxon>
        <taxon>Magnoliopsida</taxon>
        <taxon>Liliopsida</taxon>
        <taxon>Poales</taxon>
        <taxon>Poaceae</taxon>
        <taxon>PACMAD clade</taxon>
        <taxon>Arundinoideae</taxon>
        <taxon>Arundineae</taxon>
        <taxon>Arundo</taxon>
    </lineage>
</organism>
<evidence type="ECO:0000313" key="1">
    <source>
        <dbReference type="EMBL" id="JAD52061.1"/>
    </source>
</evidence>
<sequence>MFSEFKPCGFYLFILLAVSQLEYWHALLFDFYMLVSSLPFSYGAYEKCFRSSTM</sequence>
<accession>A0A0A9ALP7</accession>
<dbReference type="AlphaFoldDB" id="A0A0A9ALP7"/>
<protein>
    <submittedName>
        <fullName evidence="1">Uncharacterized protein</fullName>
    </submittedName>
</protein>
<reference evidence="1" key="1">
    <citation type="submission" date="2014-09" db="EMBL/GenBank/DDBJ databases">
        <authorList>
            <person name="Magalhaes I.L.F."/>
            <person name="Oliveira U."/>
            <person name="Santos F.R."/>
            <person name="Vidigal T.H.D.A."/>
            <person name="Brescovit A.D."/>
            <person name="Santos A.J."/>
        </authorList>
    </citation>
    <scope>NUCLEOTIDE SEQUENCE</scope>
    <source>
        <tissue evidence="1">Shoot tissue taken approximately 20 cm above the soil surface</tissue>
    </source>
</reference>